<comment type="pathway">
    <text evidence="2 13">Amino-acid biosynthesis; L-tryptophan biosynthesis; L-tryptophan from chorismate: step 5/5.</text>
</comment>
<evidence type="ECO:0000256" key="6">
    <source>
        <dbReference type="ARBA" id="ARBA00018724"/>
    </source>
</evidence>
<dbReference type="FunFam" id="3.40.50.1100:FF:000001">
    <property type="entry name" value="Tryptophan synthase beta chain"/>
    <property type="match status" value="1"/>
</dbReference>
<dbReference type="NCBIfam" id="TIGR00262">
    <property type="entry name" value="trpA"/>
    <property type="match status" value="1"/>
</dbReference>
<dbReference type="InterPro" id="IPR011060">
    <property type="entry name" value="RibuloseP-bd_barrel"/>
</dbReference>
<dbReference type="InterPro" id="IPR002028">
    <property type="entry name" value="Trp_synthase_suA"/>
</dbReference>
<dbReference type="EMBL" id="KV453914">
    <property type="protein sequence ID" value="ODV77806.1"/>
    <property type="molecule type" value="Genomic_DNA"/>
</dbReference>
<evidence type="ECO:0000313" key="16">
    <source>
        <dbReference type="Proteomes" id="UP000094285"/>
    </source>
</evidence>
<dbReference type="Pfam" id="PF00290">
    <property type="entry name" value="Trp_syntA"/>
    <property type="match status" value="1"/>
</dbReference>
<dbReference type="FunFam" id="3.40.50.1100:FF:000004">
    <property type="entry name" value="Tryptophan synthase beta chain"/>
    <property type="match status" value="1"/>
</dbReference>
<keyword evidence="7 13" id="KW-0028">Amino-acid biosynthesis</keyword>
<keyword evidence="11 13" id="KW-0456">Lyase</keyword>
<dbReference type="InterPro" id="IPR001926">
    <property type="entry name" value="TrpB-like_PALP"/>
</dbReference>
<keyword evidence="16" id="KW-1185">Reference proteome</keyword>
<dbReference type="PANTHER" id="PTHR48077">
    <property type="entry name" value="TRYPTOPHAN SYNTHASE-RELATED"/>
    <property type="match status" value="1"/>
</dbReference>
<dbReference type="GeneID" id="30984411"/>
<dbReference type="GO" id="GO:0005737">
    <property type="term" value="C:cytoplasm"/>
    <property type="evidence" value="ECO:0007669"/>
    <property type="project" value="TreeGrafter"/>
</dbReference>
<dbReference type="SUPFAM" id="SSF53686">
    <property type="entry name" value="Tryptophan synthase beta subunit-like PLP-dependent enzymes"/>
    <property type="match status" value="1"/>
</dbReference>
<evidence type="ECO:0000256" key="3">
    <source>
        <dbReference type="ARBA" id="ARBA00005761"/>
    </source>
</evidence>
<keyword evidence="9 13" id="KW-0663">Pyridoxal phosphate</keyword>
<dbReference type="STRING" id="984487.A0A1E4SEB3"/>
<dbReference type="AlphaFoldDB" id="A0A1E4SEB3"/>
<dbReference type="CDD" id="cd04724">
    <property type="entry name" value="Tryptophan_synthase_alpha"/>
    <property type="match status" value="1"/>
</dbReference>
<dbReference type="OrthoDB" id="10050244at2759"/>
<comment type="cofactor">
    <cofactor evidence="1 13">
        <name>pyridoxal 5'-phosphate</name>
        <dbReference type="ChEBI" id="CHEBI:597326"/>
    </cofactor>
</comment>
<name>A0A1E4SEB3_9ASCO</name>
<evidence type="ECO:0000256" key="5">
    <source>
        <dbReference type="ARBA" id="ARBA00012043"/>
    </source>
</evidence>
<dbReference type="Gene3D" id="3.20.20.70">
    <property type="entry name" value="Aldolase class I"/>
    <property type="match status" value="1"/>
</dbReference>
<evidence type="ECO:0000256" key="2">
    <source>
        <dbReference type="ARBA" id="ARBA00004733"/>
    </source>
</evidence>
<evidence type="ECO:0000256" key="11">
    <source>
        <dbReference type="ARBA" id="ARBA00023239"/>
    </source>
</evidence>
<dbReference type="Proteomes" id="UP000094285">
    <property type="component" value="Unassembled WGS sequence"/>
</dbReference>
<evidence type="ECO:0000256" key="10">
    <source>
        <dbReference type="ARBA" id="ARBA00023141"/>
    </source>
</evidence>
<evidence type="ECO:0000256" key="13">
    <source>
        <dbReference type="RuleBase" id="RU003663"/>
    </source>
</evidence>
<dbReference type="PROSITE" id="PS00168">
    <property type="entry name" value="TRP_SYNTHASE_BETA"/>
    <property type="match status" value="1"/>
</dbReference>
<protein>
    <recommendedName>
        <fullName evidence="6 13">Tryptophan synthase</fullName>
        <ecNumber evidence="5 13">4.2.1.20</ecNumber>
    </recommendedName>
</protein>
<evidence type="ECO:0000259" key="14">
    <source>
        <dbReference type="Pfam" id="PF00291"/>
    </source>
</evidence>
<evidence type="ECO:0000256" key="1">
    <source>
        <dbReference type="ARBA" id="ARBA00001933"/>
    </source>
</evidence>
<dbReference type="SUPFAM" id="SSF51366">
    <property type="entry name" value="Ribulose-phoshate binding barrel"/>
    <property type="match status" value="1"/>
</dbReference>
<dbReference type="HAMAP" id="MF_00131">
    <property type="entry name" value="Trp_synth_alpha"/>
    <property type="match status" value="1"/>
</dbReference>
<evidence type="ECO:0000256" key="7">
    <source>
        <dbReference type="ARBA" id="ARBA00022605"/>
    </source>
</evidence>
<dbReference type="InterPro" id="IPR006654">
    <property type="entry name" value="Trp_synth_beta"/>
</dbReference>
<dbReference type="InterPro" id="IPR013785">
    <property type="entry name" value="Aldolase_TIM"/>
</dbReference>
<comment type="similarity">
    <text evidence="3">In the C-terminal section; belongs to the TrpB family.</text>
</comment>
<gene>
    <name evidence="15" type="ORF">CANTADRAFT_54011</name>
</gene>
<organism evidence="15 16">
    <name type="scientific">Suhomyces tanzawaensis NRRL Y-17324</name>
    <dbReference type="NCBI Taxonomy" id="984487"/>
    <lineage>
        <taxon>Eukaryota</taxon>
        <taxon>Fungi</taxon>
        <taxon>Dikarya</taxon>
        <taxon>Ascomycota</taxon>
        <taxon>Saccharomycotina</taxon>
        <taxon>Pichiomycetes</taxon>
        <taxon>Debaryomycetaceae</taxon>
        <taxon>Suhomyces</taxon>
    </lineage>
</organism>
<dbReference type="InterPro" id="IPR018204">
    <property type="entry name" value="Trp_synthase_alpha_AS"/>
</dbReference>
<evidence type="ECO:0000256" key="12">
    <source>
        <dbReference type="ARBA" id="ARBA00049047"/>
    </source>
</evidence>
<sequence>MSAALKETFERCKREKRNALINFITAGYPTVEDTLPILEGMQRGGVDIVELGVPFTDPIADGPTIQVSNNVALSNGVDVIKCLELVTKARAQGITIPIILMGYYNPMLTYGEEKMIEDAAKAGADGFIVVDLPPEEALKFRSTCTKHGLSYVPLVAPATTNERLEILGKIADSFIYVVSRMAPTGSLAVIELGIGELCARVKKYVPDTPIAVGFGVSTREHFLNVGESADGVVIGSKLITTVGDAKEGERGEAAFKFVRSILGEDYAGKAPERDTKSNLSNLVKTDEPDFNESHKYEPRFGDFGGQYVPEALHTCLAELERGFESAVADELFWQEFRSLYSYIGRPSSFHKAERLTEHAGGAQIWLKREDLNHTGSHKINNALAQVLIAKRLGKTKIIAETGAGQHGVATATACAKFGLECTVFMGAEDVRRQALNVFRMRILGAKVVAVTNGTQTLRDATSEAFRFWVSHLQTTHYVVGSAIGPHPYPTLVRTFQSVIGNEAKEQFKELNNGKLPNYVVACVGGGSNSTGLFSPFEHDTEVQMIGVEAAGDGLDTERHSATLSKGIPGVFHGVKTYVLQNYDGQVQDTHSISAGLDYPGVGPELAYWKSTGRAKFIAATDAQALHGFRLLSQLEGIIPALESSHAIYGAVELAKTLPKEEHIIINVSGRGDKDVQSVAEVLPKLGDSINWDLRFEDDPSK</sequence>
<proteinExistence type="inferred from homology"/>
<evidence type="ECO:0000256" key="8">
    <source>
        <dbReference type="ARBA" id="ARBA00022822"/>
    </source>
</evidence>
<dbReference type="HAMAP" id="MF_00133">
    <property type="entry name" value="Trp_synth_beta"/>
    <property type="match status" value="1"/>
</dbReference>
<dbReference type="PANTHER" id="PTHR48077:SF3">
    <property type="entry name" value="TRYPTOPHAN SYNTHASE"/>
    <property type="match status" value="1"/>
</dbReference>
<evidence type="ECO:0000256" key="4">
    <source>
        <dbReference type="ARBA" id="ARBA00006095"/>
    </source>
</evidence>
<dbReference type="NCBIfam" id="TIGR00263">
    <property type="entry name" value="trpB"/>
    <property type="match status" value="1"/>
</dbReference>
<evidence type="ECO:0000313" key="15">
    <source>
        <dbReference type="EMBL" id="ODV77806.1"/>
    </source>
</evidence>
<comment type="catalytic activity">
    <reaction evidence="12 13">
        <text>(1S,2R)-1-C-(indol-3-yl)glycerol 3-phosphate + L-serine = D-glyceraldehyde 3-phosphate + L-tryptophan + H2O</text>
        <dbReference type="Rhea" id="RHEA:10532"/>
        <dbReference type="ChEBI" id="CHEBI:15377"/>
        <dbReference type="ChEBI" id="CHEBI:33384"/>
        <dbReference type="ChEBI" id="CHEBI:57912"/>
        <dbReference type="ChEBI" id="CHEBI:58866"/>
        <dbReference type="ChEBI" id="CHEBI:59776"/>
        <dbReference type="EC" id="4.2.1.20"/>
    </reaction>
</comment>
<dbReference type="RefSeq" id="XP_020062928.1">
    <property type="nucleotide sequence ID" value="XM_020210275.1"/>
</dbReference>
<dbReference type="CDD" id="cd06446">
    <property type="entry name" value="Trp-synth_B"/>
    <property type="match status" value="1"/>
</dbReference>
<dbReference type="InterPro" id="IPR036052">
    <property type="entry name" value="TrpB-like_PALP_sf"/>
</dbReference>
<keyword evidence="8 13" id="KW-0822">Tryptophan biosynthesis</keyword>
<dbReference type="UniPathway" id="UPA00035">
    <property type="reaction ID" value="UER00044"/>
</dbReference>
<dbReference type="PROSITE" id="PS00167">
    <property type="entry name" value="TRP_SYNTHASE_ALPHA"/>
    <property type="match status" value="1"/>
</dbReference>
<comment type="similarity">
    <text evidence="4">In the N-terminal section; belongs to the TrpA family.</text>
</comment>
<keyword evidence="10 13" id="KW-0057">Aromatic amino acid biosynthesis</keyword>
<evidence type="ECO:0000256" key="9">
    <source>
        <dbReference type="ARBA" id="ARBA00022898"/>
    </source>
</evidence>
<dbReference type="FunFam" id="3.20.20.70:FF:000151">
    <property type="entry name" value="Tryptophan synthase"/>
    <property type="match status" value="1"/>
</dbReference>
<dbReference type="GO" id="GO:0004834">
    <property type="term" value="F:tryptophan synthase activity"/>
    <property type="evidence" value="ECO:0007669"/>
    <property type="project" value="UniProtKB-EC"/>
</dbReference>
<feature type="domain" description="Tryptophan synthase beta chain-like PALP" evidence="14">
    <location>
        <begin position="344"/>
        <end position="669"/>
    </location>
</feature>
<dbReference type="Gene3D" id="3.40.50.1100">
    <property type="match status" value="2"/>
</dbReference>
<dbReference type="Pfam" id="PF00291">
    <property type="entry name" value="PALP"/>
    <property type="match status" value="1"/>
</dbReference>
<accession>A0A1E4SEB3</accession>
<dbReference type="InterPro" id="IPR023026">
    <property type="entry name" value="Trp_synth_beta/beta-like"/>
</dbReference>
<dbReference type="InterPro" id="IPR006653">
    <property type="entry name" value="Trp_synth_b_CS"/>
</dbReference>
<dbReference type="EC" id="4.2.1.20" evidence="5 13"/>
<reference evidence="16" key="1">
    <citation type="submission" date="2016-05" db="EMBL/GenBank/DDBJ databases">
        <title>Comparative genomics of biotechnologically important yeasts.</title>
        <authorList>
            <consortium name="DOE Joint Genome Institute"/>
            <person name="Riley R."/>
            <person name="Haridas S."/>
            <person name="Wolfe K.H."/>
            <person name="Lopes M.R."/>
            <person name="Hittinger C.T."/>
            <person name="Goker M."/>
            <person name="Salamov A."/>
            <person name="Wisecaver J."/>
            <person name="Long T.M."/>
            <person name="Aerts A.L."/>
            <person name="Barry K."/>
            <person name="Choi C."/>
            <person name="Clum A."/>
            <person name="Coughlan A.Y."/>
            <person name="Deshpande S."/>
            <person name="Douglass A.P."/>
            <person name="Hanson S.J."/>
            <person name="Klenk H.-P."/>
            <person name="Labutti K."/>
            <person name="Lapidus A."/>
            <person name="Lindquist E."/>
            <person name="Lipzen A."/>
            <person name="Meier-Kolthoff J.P."/>
            <person name="Ohm R.A."/>
            <person name="Otillar R.P."/>
            <person name="Pangilinan J."/>
            <person name="Peng Y."/>
            <person name="Rokas A."/>
            <person name="Rosa C.A."/>
            <person name="Scheuner C."/>
            <person name="Sibirny A.A."/>
            <person name="Slot J.C."/>
            <person name="Stielow J.B."/>
            <person name="Sun H."/>
            <person name="Kurtzman C.P."/>
            <person name="Blackwell M."/>
            <person name="Grigoriev I.V."/>
            <person name="Jeffries T.W."/>
        </authorList>
    </citation>
    <scope>NUCLEOTIDE SEQUENCE [LARGE SCALE GENOMIC DNA]</scope>
    <source>
        <strain evidence="16">NRRL Y-17324</strain>
    </source>
</reference>